<comment type="caution">
    <text evidence="2">The sequence shown here is derived from an EMBL/GenBank/DDBJ whole genome shotgun (WGS) entry which is preliminary data.</text>
</comment>
<keyword evidence="3" id="KW-1185">Reference proteome</keyword>
<evidence type="ECO:0000313" key="3">
    <source>
        <dbReference type="Proteomes" id="UP000712157"/>
    </source>
</evidence>
<sequence length="90" mass="10411">MARTKKPVEERIALMQEAIEKQKAVVNREKSKLVDLNQEYAALLREKRDKELNELCDFMELTGLSVNQVTDIVKKEIIPQRAEEEQQGIA</sequence>
<proteinExistence type="predicted"/>
<keyword evidence="1" id="KW-0175">Coiled coil</keyword>
<organism evidence="2 3">
    <name type="scientific">Diplocloster agilis</name>
    <dbReference type="NCBI Taxonomy" id="2850323"/>
    <lineage>
        <taxon>Bacteria</taxon>
        <taxon>Bacillati</taxon>
        <taxon>Bacillota</taxon>
        <taxon>Clostridia</taxon>
        <taxon>Lachnospirales</taxon>
        <taxon>Lachnospiraceae</taxon>
        <taxon>Diplocloster</taxon>
    </lineage>
</organism>
<dbReference type="AlphaFoldDB" id="A0A949JZP4"/>
<evidence type="ECO:0000256" key="1">
    <source>
        <dbReference type="SAM" id="Coils"/>
    </source>
</evidence>
<reference evidence="2" key="1">
    <citation type="submission" date="2021-06" db="EMBL/GenBank/DDBJ databases">
        <title>Description of novel taxa of the family Lachnospiraceae.</title>
        <authorList>
            <person name="Chaplin A.V."/>
            <person name="Sokolova S.R."/>
            <person name="Pikina A.P."/>
            <person name="Korzhanova M."/>
            <person name="Belova V."/>
            <person name="Korostin D."/>
            <person name="Efimov B.A."/>
        </authorList>
    </citation>
    <scope>NUCLEOTIDE SEQUENCE</scope>
    <source>
        <strain evidence="2">ASD5720</strain>
    </source>
</reference>
<feature type="coiled-coil region" evidence="1">
    <location>
        <begin position="19"/>
        <end position="53"/>
    </location>
</feature>
<evidence type="ECO:0000313" key="2">
    <source>
        <dbReference type="EMBL" id="MBU9738188.1"/>
    </source>
</evidence>
<name>A0A949JZP4_9FIRM</name>
<protein>
    <submittedName>
        <fullName evidence="2">Uncharacterized protein</fullName>
    </submittedName>
</protein>
<gene>
    <name evidence="2" type="ORF">KTH89_16720</name>
</gene>
<dbReference type="RefSeq" id="WP_158347944.1">
    <property type="nucleotide sequence ID" value="NZ_JAHQCW010000030.1"/>
</dbReference>
<accession>A0A949JZP4</accession>
<dbReference type="EMBL" id="JAHQCW010000030">
    <property type="protein sequence ID" value="MBU9738188.1"/>
    <property type="molecule type" value="Genomic_DNA"/>
</dbReference>
<dbReference type="Proteomes" id="UP000712157">
    <property type="component" value="Unassembled WGS sequence"/>
</dbReference>